<protein>
    <recommendedName>
        <fullName evidence="2">C1q domain-containing protein</fullName>
    </recommendedName>
</protein>
<organism evidence="1">
    <name type="scientific">marine sediment metagenome</name>
    <dbReference type="NCBI Taxonomy" id="412755"/>
    <lineage>
        <taxon>unclassified sequences</taxon>
        <taxon>metagenomes</taxon>
        <taxon>ecological metagenomes</taxon>
    </lineage>
</organism>
<dbReference type="AlphaFoldDB" id="A0A0F9H9C7"/>
<gene>
    <name evidence="1" type="ORF">LCGC14_1731000</name>
</gene>
<accession>A0A0F9H9C7</accession>
<sequence length="241" mass="26211">MGARTRTYPNLAQVQDRDTQRTLRLVYDLIRDAEETIGLQTESLLNLANRITAVEPRVSSLESPQTFATGAGLAPQFVVRGIASDLVLTSGSIPRFKKIGDLLPAATRIRLSHSVAQSISTATTTVLTWDTEVYDPKLLHDTVAPTLITIATLGTYVGGVYVGWDANNVNSRFLEIQKNSTDALVRDRRVGTGAAEMHLVLPDTQLVVGDTLRVRAFQDSGGPLDIKVANGSPVFWLRKIA</sequence>
<evidence type="ECO:0000313" key="1">
    <source>
        <dbReference type="EMBL" id="KKM07729.1"/>
    </source>
</evidence>
<comment type="caution">
    <text evidence="1">The sequence shown here is derived from an EMBL/GenBank/DDBJ whole genome shotgun (WGS) entry which is preliminary data.</text>
</comment>
<name>A0A0F9H9C7_9ZZZZ</name>
<proteinExistence type="predicted"/>
<evidence type="ECO:0008006" key="2">
    <source>
        <dbReference type="Google" id="ProtNLM"/>
    </source>
</evidence>
<dbReference type="EMBL" id="LAZR01015708">
    <property type="protein sequence ID" value="KKM07729.1"/>
    <property type="molecule type" value="Genomic_DNA"/>
</dbReference>
<reference evidence="1" key="1">
    <citation type="journal article" date="2015" name="Nature">
        <title>Complex archaea that bridge the gap between prokaryotes and eukaryotes.</title>
        <authorList>
            <person name="Spang A."/>
            <person name="Saw J.H."/>
            <person name="Jorgensen S.L."/>
            <person name="Zaremba-Niedzwiedzka K."/>
            <person name="Martijn J."/>
            <person name="Lind A.E."/>
            <person name="van Eijk R."/>
            <person name="Schleper C."/>
            <person name="Guy L."/>
            <person name="Ettema T.J."/>
        </authorList>
    </citation>
    <scope>NUCLEOTIDE SEQUENCE</scope>
</reference>